<dbReference type="EMBL" id="RBWW01000002">
    <property type="protein sequence ID" value="RKS78050.1"/>
    <property type="molecule type" value="Genomic_DNA"/>
</dbReference>
<dbReference type="AlphaFoldDB" id="A0A495QVF5"/>
<dbReference type="Proteomes" id="UP000268233">
    <property type="component" value="Unassembled WGS sequence"/>
</dbReference>
<name>A0A495QVF5_9EURY</name>
<evidence type="ECO:0000313" key="2">
    <source>
        <dbReference type="Proteomes" id="UP000268233"/>
    </source>
</evidence>
<keyword evidence="2" id="KW-1185">Reference proteome</keyword>
<evidence type="ECO:0000313" key="1">
    <source>
        <dbReference type="EMBL" id="RKS78050.1"/>
    </source>
</evidence>
<reference evidence="1 2" key="1">
    <citation type="submission" date="2018-10" db="EMBL/GenBank/DDBJ databases">
        <title>Genomic Encyclopedia of Archaeal and Bacterial Type Strains, Phase II (KMG-II): from individual species to whole genera.</title>
        <authorList>
            <person name="Goeker M."/>
        </authorList>
    </citation>
    <scope>NUCLEOTIDE SEQUENCE [LARGE SCALE GENOMIC DNA]</scope>
    <source>
        <strain evidence="1 2">DSM 11927</strain>
    </source>
</reference>
<gene>
    <name evidence="1" type="ORF">BDK61_3689</name>
</gene>
<protein>
    <submittedName>
        <fullName evidence="1">Uncharacterized protein</fullName>
    </submittedName>
</protein>
<sequence length="157" mass="17327">MFGAVLCALVSDVLPLLVVHPGFYAGYHMTLRLFEPELLVEGVGSVVVDMRIETELFTPGVVCPVSETVKQVLCQSRSTIRFVNVDVTDEQSVGAVKDTRRFVDFGRDIPGKLTVDIGERSPIGESIDGDPCSIVRRIEAVDAEWEFRRDEVDVVGE</sequence>
<accession>A0A495QVF5</accession>
<comment type="caution">
    <text evidence="1">The sequence shown here is derived from an EMBL/GenBank/DDBJ whole genome shotgun (WGS) entry which is preliminary data.</text>
</comment>
<proteinExistence type="predicted"/>
<organism evidence="1 2">
    <name type="scientific">Haloarcula quadrata</name>
    <dbReference type="NCBI Taxonomy" id="182779"/>
    <lineage>
        <taxon>Archaea</taxon>
        <taxon>Methanobacteriati</taxon>
        <taxon>Methanobacteriota</taxon>
        <taxon>Stenosarchaea group</taxon>
        <taxon>Halobacteria</taxon>
        <taxon>Halobacteriales</taxon>
        <taxon>Haloarculaceae</taxon>
        <taxon>Haloarcula</taxon>
    </lineage>
</organism>